<evidence type="ECO:0000313" key="1">
    <source>
        <dbReference type="EMBL" id="KAJ8682707.1"/>
    </source>
</evidence>
<evidence type="ECO:0000313" key="2">
    <source>
        <dbReference type="Proteomes" id="UP001239111"/>
    </source>
</evidence>
<proteinExistence type="predicted"/>
<keyword evidence="2" id="KW-1185">Reference proteome</keyword>
<accession>A0ACC2PJX0</accession>
<comment type="caution">
    <text evidence="1">The sequence shown here is derived from an EMBL/GenBank/DDBJ whole genome shotgun (WGS) entry which is preliminary data.</text>
</comment>
<organism evidence="1 2">
    <name type="scientific">Eretmocerus hayati</name>
    <dbReference type="NCBI Taxonomy" id="131215"/>
    <lineage>
        <taxon>Eukaryota</taxon>
        <taxon>Metazoa</taxon>
        <taxon>Ecdysozoa</taxon>
        <taxon>Arthropoda</taxon>
        <taxon>Hexapoda</taxon>
        <taxon>Insecta</taxon>
        <taxon>Pterygota</taxon>
        <taxon>Neoptera</taxon>
        <taxon>Endopterygota</taxon>
        <taxon>Hymenoptera</taxon>
        <taxon>Apocrita</taxon>
        <taxon>Proctotrupomorpha</taxon>
        <taxon>Chalcidoidea</taxon>
        <taxon>Aphelinidae</taxon>
        <taxon>Aphelininae</taxon>
        <taxon>Eretmocerus</taxon>
    </lineage>
</organism>
<reference evidence="1" key="1">
    <citation type="submission" date="2023-04" db="EMBL/GenBank/DDBJ databases">
        <title>A chromosome-level genome assembly of the parasitoid wasp Eretmocerus hayati.</title>
        <authorList>
            <person name="Zhong Y."/>
            <person name="Liu S."/>
            <person name="Liu Y."/>
        </authorList>
    </citation>
    <scope>NUCLEOTIDE SEQUENCE</scope>
    <source>
        <strain evidence="1">ZJU_SS_LIU_2023</strain>
    </source>
</reference>
<dbReference type="Proteomes" id="UP001239111">
    <property type="component" value="Chromosome 1"/>
</dbReference>
<gene>
    <name evidence="1" type="ORF">QAD02_018499</name>
</gene>
<name>A0ACC2PJX0_9HYME</name>
<sequence>MAEDSSVKVFVEYCGECGHINQFFEMAEVIKQSVPDAKIYGRPGRQASFEVQINDKPVYSKLRTLAFPDFEEVSQCVKNVSEGIPCNEIHKQQPIKCVIS</sequence>
<protein>
    <submittedName>
        <fullName evidence="1">Uncharacterized protein</fullName>
    </submittedName>
</protein>
<dbReference type="EMBL" id="CM056741">
    <property type="protein sequence ID" value="KAJ8682707.1"/>
    <property type="molecule type" value="Genomic_DNA"/>
</dbReference>